<dbReference type="KEGG" id="ela:UCREL1_8138"/>
<dbReference type="AlphaFoldDB" id="M7SL17"/>
<feature type="region of interest" description="Disordered" evidence="1">
    <location>
        <begin position="491"/>
        <end position="510"/>
    </location>
</feature>
<organism evidence="3 4">
    <name type="scientific">Eutypa lata (strain UCR-EL1)</name>
    <name type="common">Grapevine dieback disease fungus</name>
    <name type="synonym">Eutypa armeniacae</name>
    <dbReference type="NCBI Taxonomy" id="1287681"/>
    <lineage>
        <taxon>Eukaryota</taxon>
        <taxon>Fungi</taxon>
        <taxon>Dikarya</taxon>
        <taxon>Ascomycota</taxon>
        <taxon>Pezizomycotina</taxon>
        <taxon>Sordariomycetes</taxon>
        <taxon>Xylariomycetidae</taxon>
        <taxon>Xylariales</taxon>
        <taxon>Diatrypaceae</taxon>
        <taxon>Eutypa</taxon>
    </lineage>
</organism>
<sequence>MLQDTENVLRTHLSSCKRVERDINAAIDWARGQCTLADDAIPHYKWYNSITFQAPIDPFPYLPIPAEEYLGCAHCSYAVKDMNKLSKHNADKHPSKRCHPRHTRVQIVPSPQGQTRRYIQIVGTDHPPMKTAGGLLSRFMMEEPVARSALVGAAPNIEPNKLIETLGYSVHLTKESPWTIAELVALLDPAHAAGRLDPIFQHLFSVAWKARDAIAAATSLDAVVDQLNRRLYVDSSRTPFHYNITDGTMSTYFNTWKHVLAYVDSLYHWGDEADAHQRPCELTDTQKSCYQAALELDWDSATSDDKDCVIFDLVWSLTNQRLHRGPFVSPVASACAILGLNPRTNAWRTVHEFNGTHYSAIIKFFLFIVYLRALTAIDQQNAGTSPPTWTNLGGKLPTYENELHAVTSMMDGVMYVGGDNSYMTPLTWLCKAQLAFKHARQAAAQKANIEWLAEGELRLISADCVTTVSSMADLLDTSISEAERYLQRLLLPDPPPPGSTAPPASVDLPVPPLPDIYDDKSNMTLAYSFMDHPKNKSWVELCCVELFGRLDSHPQRATEWTNGSRINPNAIRTYLNIRQDFLSALSVAIYLTAGQPPRRTEEQILRWRNTSLGGMRNVIVCSSTVAIRSLWYKKRHTLEEEIPVWRFLPRRLARMLVLYLVGPLQLCKCLERCLEGEYRPLSAFLFSKQVLEQPPAVGNAEPEPSRGPGLDSRSKASLLTPDVLLTKPLRRLTAQVWGGPGITPAKYRHIGIAYAKRYLHGMSIEAMLGLDDTASPA</sequence>
<dbReference type="eggNOG" id="ENOG502RJDU">
    <property type="taxonomic scope" value="Eukaryota"/>
</dbReference>
<keyword evidence="3" id="KW-0067">ATP-binding</keyword>
<dbReference type="HOGENOM" id="CLU_360159_0_0_1"/>
<keyword evidence="3" id="KW-0547">Nucleotide-binding</keyword>
<evidence type="ECO:0000259" key="2">
    <source>
        <dbReference type="PROSITE" id="PS00028"/>
    </source>
</evidence>
<dbReference type="Proteomes" id="UP000012174">
    <property type="component" value="Unassembled WGS sequence"/>
</dbReference>
<dbReference type="OrthoDB" id="4770707at2759"/>
<dbReference type="PROSITE" id="PS00028">
    <property type="entry name" value="ZINC_FINGER_C2H2_1"/>
    <property type="match status" value="1"/>
</dbReference>
<evidence type="ECO:0000313" key="3">
    <source>
        <dbReference type="EMBL" id="EMR64892.1"/>
    </source>
</evidence>
<evidence type="ECO:0000313" key="4">
    <source>
        <dbReference type="Proteomes" id="UP000012174"/>
    </source>
</evidence>
<name>M7SL17_EUTLA</name>
<dbReference type="GO" id="GO:0004386">
    <property type="term" value="F:helicase activity"/>
    <property type="evidence" value="ECO:0007669"/>
    <property type="project" value="UniProtKB-KW"/>
</dbReference>
<keyword evidence="4" id="KW-1185">Reference proteome</keyword>
<feature type="domain" description="C2H2-type" evidence="2">
    <location>
        <begin position="72"/>
        <end position="93"/>
    </location>
</feature>
<evidence type="ECO:0000256" key="1">
    <source>
        <dbReference type="SAM" id="MobiDB-lite"/>
    </source>
</evidence>
<keyword evidence="3" id="KW-0347">Helicase</keyword>
<dbReference type="EMBL" id="KB706975">
    <property type="protein sequence ID" value="EMR64892.1"/>
    <property type="molecule type" value="Genomic_DNA"/>
</dbReference>
<feature type="region of interest" description="Disordered" evidence="1">
    <location>
        <begin position="695"/>
        <end position="715"/>
    </location>
</feature>
<keyword evidence="3" id="KW-0378">Hydrolase</keyword>
<gene>
    <name evidence="3" type="ORF">UCREL1_8138</name>
</gene>
<protein>
    <submittedName>
        <fullName evidence="3">Putative dna helicase protein</fullName>
    </submittedName>
</protein>
<reference evidence="4" key="1">
    <citation type="journal article" date="2013" name="Genome Announc.">
        <title>Draft genome sequence of the grapevine dieback fungus Eutypa lata UCR-EL1.</title>
        <authorList>
            <person name="Blanco-Ulate B."/>
            <person name="Rolshausen P.E."/>
            <person name="Cantu D."/>
        </authorList>
    </citation>
    <scope>NUCLEOTIDE SEQUENCE [LARGE SCALE GENOMIC DNA]</scope>
    <source>
        <strain evidence="4">UCR-EL1</strain>
    </source>
</reference>
<proteinExistence type="predicted"/>
<dbReference type="InterPro" id="IPR013087">
    <property type="entry name" value="Znf_C2H2_type"/>
</dbReference>
<accession>M7SL17</accession>